<sequence length="225" mass="25572">MRTARLLNLLQILRQSRTPVSGHELARELGTSIRTLYRDIATLQAEGADIEGSPGVGYVLNKGFFLPPLMFSEEEMLALMLGMKWVSGFGDRPLSQASKQVLAKVERVVPEAALDAASAIPFGIGEGPSDRLAEEDLSDLRDAIRRERKLRIIYQKPDQTVSERIIWPIAIGYFSSGRVLVGWCEASRGFRHFRTDRIQGRELLQDRMSKRRTDLMKEWRSRRQS</sequence>
<evidence type="ECO:0000259" key="1">
    <source>
        <dbReference type="Pfam" id="PF08279"/>
    </source>
</evidence>
<evidence type="ECO:0000313" key="4">
    <source>
        <dbReference type="Proteomes" id="UP000443843"/>
    </source>
</evidence>
<dbReference type="InterPro" id="IPR036390">
    <property type="entry name" value="WH_DNA-bd_sf"/>
</dbReference>
<dbReference type="AlphaFoldDB" id="A0A844WBL2"/>
<proteinExistence type="predicted"/>
<organism evidence="3 4">
    <name type="scientific">Pseudooceanicola pacificus</name>
    <dbReference type="NCBI Taxonomy" id="2676438"/>
    <lineage>
        <taxon>Bacteria</taxon>
        <taxon>Pseudomonadati</taxon>
        <taxon>Pseudomonadota</taxon>
        <taxon>Alphaproteobacteria</taxon>
        <taxon>Rhodobacterales</taxon>
        <taxon>Paracoccaceae</taxon>
        <taxon>Pseudooceanicola</taxon>
    </lineage>
</organism>
<gene>
    <name evidence="3" type="ORF">GLS40_09395</name>
</gene>
<dbReference type="SUPFAM" id="SSF46785">
    <property type="entry name" value="Winged helix' DNA-binding domain"/>
    <property type="match status" value="1"/>
</dbReference>
<dbReference type="Pfam" id="PF13280">
    <property type="entry name" value="WYL"/>
    <property type="match status" value="1"/>
</dbReference>
<reference evidence="3 4" key="1">
    <citation type="submission" date="2019-11" db="EMBL/GenBank/DDBJ databases">
        <title>Pseudooceanicola pacifica sp. nov., isolated from deep-sea sediment of the Pacific Ocean.</title>
        <authorList>
            <person name="Lyu L."/>
        </authorList>
    </citation>
    <scope>NUCLEOTIDE SEQUENCE [LARGE SCALE GENOMIC DNA]</scope>
    <source>
        <strain evidence="3 4">216_PA32_1</strain>
    </source>
</reference>
<dbReference type="Gene3D" id="1.10.10.10">
    <property type="entry name" value="Winged helix-like DNA-binding domain superfamily/Winged helix DNA-binding domain"/>
    <property type="match status" value="1"/>
</dbReference>
<dbReference type="InterPro" id="IPR013196">
    <property type="entry name" value="HTH_11"/>
</dbReference>
<accession>A0A844WBL2</accession>
<feature type="domain" description="WYL" evidence="2">
    <location>
        <begin position="137"/>
        <end position="201"/>
    </location>
</feature>
<dbReference type="PANTHER" id="PTHR34580">
    <property type="match status" value="1"/>
</dbReference>
<keyword evidence="4" id="KW-1185">Reference proteome</keyword>
<dbReference type="InterPro" id="IPR051534">
    <property type="entry name" value="CBASS_pafABC_assoc_protein"/>
</dbReference>
<dbReference type="Pfam" id="PF08279">
    <property type="entry name" value="HTH_11"/>
    <property type="match status" value="1"/>
</dbReference>
<name>A0A844WBL2_9RHOB</name>
<dbReference type="InterPro" id="IPR026881">
    <property type="entry name" value="WYL_dom"/>
</dbReference>
<dbReference type="RefSeq" id="WP_160382501.1">
    <property type="nucleotide sequence ID" value="NZ_WNXQ01000004.1"/>
</dbReference>
<feature type="domain" description="Helix-turn-helix type 11" evidence="1">
    <location>
        <begin position="5"/>
        <end position="58"/>
    </location>
</feature>
<evidence type="ECO:0000259" key="2">
    <source>
        <dbReference type="Pfam" id="PF13280"/>
    </source>
</evidence>
<comment type="caution">
    <text evidence="3">The sequence shown here is derived from an EMBL/GenBank/DDBJ whole genome shotgun (WGS) entry which is preliminary data.</text>
</comment>
<dbReference type="EMBL" id="WNXQ01000004">
    <property type="protein sequence ID" value="MWB78238.1"/>
    <property type="molecule type" value="Genomic_DNA"/>
</dbReference>
<dbReference type="PROSITE" id="PS52050">
    <property type="entry name" value="WYL"/>
    <property type="match status" value="1"/>
</dbReference>
<dbReference type="Proteomes" id="UP000443843">
    <property type="component" value="Unassembled WGS sequence"/>
</dbReference>
<protein>
    <submittedName>
        <fullName evidence="3">HTH domain-containing protein</fullName>
    </submittedName>
</protein>
<dbReference type="PANTHER" id="PTHR34580:SF3">
    <property type="entry name" value="PROTEIN PAFB"/>
    <property type="match status" value="1"/>
</dbReference>
<dbReference type="InterPro" id="IPR036388">
    <property type="entry name" value="WH-like_DNA-bd_sf"/>
</dbReference>
<evidence type="ECO:0000313" key="3">
    <source>
        <dbReference type="EMBL" id="MWB78238.1"/>
    </source>
</evidence>